<evidence type="ECO:0000256" key="1">
    <source>
        <dbReference type="SAM" id="SignalP"/>
    </source>
</evidence>
<name>A0AAD7YYX3_MYTSE</name>
<evidence type="ECO:0000313" key="3">
    <source>
        <dbReference type="Proteomes" id="UP001231518"/>
    </source>
</evidence>
<feature type="signal peptide" evidence="1">
    <location>
        <begin position="1"/>
        <end position="18"/>
    </location>
</feature>
<protein>
    <recommendedName>
        <fullName evidence="4">Melanin-concentrating hormone</fullName>
    </recommendedName>
</protein>
<evidence type="ECO:0000313" key="2">
    <source>
        <dbReference type="EMBL" id="KAJ8731168.1"/>
    </source>
</evidence>
<organism evidence="2 3">
    <name type="scientific">Mythimna separata</name>
    <name type="common">Oriental armyworm</name>
    <name type="synonym">Pseudaletia separata</name>
    <dbReference type="NCBI Taxonomy" id="271217"/>
    <lineage>
        <taxon>Eukaryota</taxon>
        <taxon>Metazoa</taxon>
        <taxon>Ecdysozoa</taxon>
        <taxon>Arthropoda</taxon>
        <taxon>Hexapoda</taxon>
        <taxon>Insecta</taxon>
        <taxon>Pterygota</taxon>
        <taxon>Neoptera</taxon>
        <taxon>Endopterygota</taxon>
        <taxon>Lepidoptera</taxon>
        <taxon>Glossata</taxon>
        <taxon>Ditrysia</taxon>
        <taxon>Noctuoidea</taxon>
        <taxon>Noctuidae</taxon>
        <taxon>Noctuinae</taxon>
        <taxon>Hadenini</taxon>
        <taxon>Mythimna</taxon>
    </lineage>
</organism>
<sequence length="123" mass="13672">MATVLSAFSLCVLFCALAVSSKPAQDFGSTKPSVNNHSVLKRVLKLDTVLSPKVENLSDSEPVLSLDSVVLPSMKHPNRGESLRRNKRQVITVNGCPGEMIRFMKRCMSFESYERLVNEEEAE</sequence>
<evidence type="ECO:0008006" key="4">
    <source>
        <dbReference type="Google" id="ProtNLM"/>
    </source>
</evidence>
<dbReference type="AlphaFoldDB" id="A0AAD7YYX3"/>
<accession>A0AAD7YYX3</accession>
<dbReference type="EMBL" id="JARGEI010000005">
    <property type="protein sequence ID" value="KAJ8731168.1"/>
    <property type="molecule type" value="Genomic_DNA"/>
</dbReference>
<dbReference type="Proteomes" id="UP001231518">
    <property type="component" value="Chromosome 16"/>
</dbReference>
<gene>
    <name evidence="2" type="ORF">PYW07_004332</name>
</gene>
<reference evidence="2" key="1">
    <citation type="submission" date="2023-03" db="EMBL/GenBank/DDBJ databases">
        <title>Chromosome-level genomes of two armyworms, Mythimna separata and Mythimna loreyi, provide insights into the biosynthesis and reception of sex pheromones.</title>
        <authorList>
            <person name="Zhao H."/>
        </authorList>
    </citation>
    <scope>NUCLEOTIDE SEQUENCE</scope>
    <source>
        <strain evidence="2">BeijingLab</strain>
        <tissue evidence="2">Pupa</tissue>
    </source>
</reference>
<proteinExistence type="predicted"/>
<feature type="chain" id="PRO_5042263388" description="Melanin-concentrating hormone" evidence="1">
    <location>
        <begin position="19"/>
        <end position="123"/>
    </location>
</feature>
<keyword evidence="3" id="KW-1185">Reference proteome</keyword>
<comment type="caution">
    <text evidence="2">The sequence shown here is derived from an EMBL/GenBank/DDBJ whole genome shotgun (WGS) entry which is preliminary data.</text>
</comment>
<keyword evidence="1" id="KW-0732">Signal</keyword>